<comment type="caution">
    <text evidence="1">The sequence shown here is derived from an EMBL/GenBank/DDBJ whole genome shotgun (WGS) entry which is preliminary data.</text>
</comment>
<dbReference type="EMBL" id="JAMSHT010000001">
    <property type="protein sequence ID" value="MCM8557577.1"/>
    <property type="molecule type" value="Genomic_DNA"/>
</dbReference>
<organism evidence="1 2">
    <name type="scientific">Sphingomicrobium sediminis</name>
    <dbReference type="NCBI Taxonomy" id="2950949"/>
    <lineage>
        <taxon>Bacteria</taxon>
        <taxon>Pseudomonadati</taxon>
        <taxon>Pseudomonadota</taxon>
        <taxon>Alphaproteobacteria</taxon>
        <taxon>Sphingomonadales</taxon>
        <taxon>Sphingomonadaceae</taxon>
        <taxon>Sphingomicrobium</taxon>
    </lineage>
</organism>
<dbReference type="AlphaFoldDB" id="A0A9X2J4U3"/>
<gene>
    <name evidence="1" type="ORF">NDO55_07060</name>
</gene>
<proteinExistence type="predicted"/>
<accession>A0A9X2J4U3</accession>
<name>A0A9X2J4U3_9SPHN</name>
<keyword evidence="2" id="KW-1185">Reference proteome</keyword>
<sequence>MKTVLGVVALVLALLLGGARLLAFLDTLDDEPMPDVEIVAVDTAEELLLLSSLPVAFSGGGDLLDTGSPLMSLLQSEYRVETIAVADQASLEGHDLILMAHPAAQPAEALVDFDNWVRAGGKVVLLADPRLEYESGQPLGAPLAPPPFFADTGLLGRWGVRLTGPEALGAFAVPVGERLVYARAPGRFAVEDGGRCSLEAEGFIALCDVGEGQALLVADADFVMEEGEIGDSNRALLVGWMNVFLD</sequence>
<dbReference type="Proteomes" id="UP001155128">
    <property type="component" value="Unassembled WGS sequence"/>
</dbReference>
<evidence type="ECO:0000313" key="1">
    <source>
        <dbReference type="EMBL" id="MCM8557577.1"/>
    </source>
</evidence>
<dbReference type="RefSeq" id="WP_252113754.1">
    <property type="nucleotide sequence ID" value="NZ_JAMSHT010000001.1"/>
</dbReference>
<protein>
    <submittedName>
        <fullName evidence="1">Uncharacterized protein</fullName>
    </submittedName>
</protein>
<evidence type="ECO:0000313" key="2">
    <source>
        <dbReference type="Proteomes" id="UP001155128"/>
    </source>
</evidence>
<reference evidence="1" key="1">
    <citation type="submission" date="2022-06" db="EMBL/GenBank/DDBJ databases">
        <title>Sphingomicrobium sedimins sp. nov., a marine bacterium isolated from tidal flat.</title>
        <authorList>
            <person name="Kim C.-H."/>
            <person name="Yoo Y."/>
            <person name="Kim J.-J."/>
        </authorList>
    </citation>
    <scope>NUCLEOTIDE SEQUENCE</scope>
    <source>
        <strain evidence="1">GRR-S6-50</strain>
    </source>
</reference>